<dbReference type="Gene3D" id="3.20.20.370">
    <property type="entry name" value="Glycoside hydrolase/deacetylase"/>
    <property type="match status" value="1"/>
</dbReference>
<gene>
    <name evidence="1" type="primary">pxpA</name>
    <name evidence="2" type="ORF">H8S07_06400</name>
</gene>
<name>A0ABR7EU81_9FIRM</name>
<comment type="subunit">
    <text evidence="1">Forms a complex composed of PxpA, PxpB and PxpC.</text>
</comment>
<keyword evidence="1" id="KW-0067">ATP-binding</keyword>
<dbReference type="CDD" id="cd10787">
    <property type="entry name" value="LamB_YcsF_like"/>
    <property type="match status" value="1"/>
</dbReference>
<dbReference type="PANTHER" id="PTHR30292">
    <property type="entry name" value="UNCHARACTERIZED PROTEIN YBGL-RELATED"/>
    <property type="match status" value="1"/>
</dbReference>
<comment type="function">
    <text evidence="1">Catalyzes the cleavage of 5-oxoproline to form L-glutamate coupled to the hydrolysis of ATP to ADP and inorganic phosphate.</text>
</comment>
<reference evidence="2 3" key="1">
    <citation type="submission" date="2020-08" db="EMBL/GenBank/DDBJ databases">
        <title>Genome public.</title>
        <authorList>
            <person name="Liu C."/>
            <person name="Sun Q."/>
        </authorList>
    </citation>
    <scope>NUCLEOTIDE SEQUENCE [LARGE SCALE GENOMIC DNA]</scope>
    <source>
        <strain evidence="2 3">NSJ-36</strain>
    </source>
</reference>
<keyword evidence="1" id="KW-0547">Nucleotide-binding</keyword>
<comment type="similarity">
    <text evidence="1">Belongs to the LamB/PxpA family.</text>
</comment>
<dbReference type="PANTHER" id="PTHR30292:SF0">
    <property type="entry name" value="5-OXOPROLINASE SUBUNIT A"/>
    <property type="match status" value="1"/>
</dbReference>
<comment type="caution">
    <text evidence="2">The sequence shown here is derived from an EMBL/GenBank/DDBJ whole genome shotgun (WGS) entry which is preliminary data.</text>
</comment>
<evidence type="ECO:0000313" key="3">
    <source>
        <dbReference type="Proteomes" id="UP000647235"/>
    </source>
</evidence>
<dbReference type="Pfam" id="PF03746">
    <property type="entry name" value="LamB_YcsF"/>
    <property type="match status" value="1"/>
</dbReference>
<dbReference type="SUPFAM" id="SSF88713">
    <property type="entry name" value="Glycoside hydrolase/deacetylase"/>
    <property type="match status" value="1"/>
</dbReference>
<dbReference type="NCBIfam" id="NF003814">
    <property type="entry name" value="PRK05406.1-3"/>
    <property type="match status" value="1"/>
</dbReference>
<dbReference type="RefSeq" id="WP_186855692.1">
    <property type="nucleotide sequence ID" value="NZ_JACOOY010000006.1"/>
</dbReference>
<comment type="catalytic activity">
    <reaction evidence="1">
        <text>5-oxo-L-proline + ATP + 2 H2O = L-glutamate + ADP + phosphate + H(+)</text>
        <dbReference type="Rhea" id="RHEA:10348"/>
        <dbReference type="ChEBI" id="CHEBI:15377"/>
        <dbReference type="ChEBI" id="CHEBI:15378"/>
        <dbReference type="ChEBI" id="CHEBI:29985"/>
        <dbReference type="ChEBI" id="CHEBI:30616"/>
        <dbReference type="ChEBI" id="CHEBI:43474"/>
        <dbReference type="ChEBI" id="CHEBI:58402"/>
        <dbReference type="ChEBI" id="CHEBI:456216"/>
        <dbReference type="EC" id="3.5.2.9"/>
    </reaction>
</comment>
<dbReference type="HAMAP" id="MF_00691">
    <property type="entry name" value="PxpA"/>
    <property type="match status" value="1"/>
</dbReference>
<protein>
    <recommendedName>
        <fullName evidence="1">5-oxoprolinase subunit A</fullName>
        <shortName evidence="1">5-OPase subunit A</shortName>
        <ecNumber evidence="1">3.5.2.9</ecNumber>
    </recommendedName>
    <alternativeName>
        <fullName evidence="1">5-oxoprolinase (ATP-hydrolyzing) subunit A</fullName>
    </alternativeName>
</protein>
<dbReference type="InterPro" id="IPR011330">
    <property type="entry name" value="Glyco_hydro/deAcase_b/a-brl"/>
</dbReference>
<proteinExistence type="inferred from homology"/>
<dbReference type="EC" id="3.5.2.9" evidence="1"/>
<keyword evidence="3" id="KW-1185">Reference proteome</keyword>
<sequence length="257" mass="27226">MFAVDLNCDLGESFGNYKCGLDEEVIPFISSANVACGFHASDPVVMAKTVALAKEQGVRVGAHPGYPDLVGFGRRNLAASPAEVKAMVQYQIGALKAFCTAQGIKLQHVKPHGAMYNMAGKDEKLATAIAEAIKEVDPELILLAPSSSKMMGAAKAVGLRVAKEVFADRAYEEDGSLVARSKPGAMITDEEEAVARVIKMIKEGTVTAITGKEIPVEANSVCVHGDGPKALAFVQKIRKALEAENIRIASIEEVIGK</sequence>
<dbReference type="Proteomes" id="UP000647235">
    <property type="component" value="Unassembled WGS sequence"/>
</dbReference>
<keyword evidence="1" id="KW-0378">Hydrolase</keyword>
<evidence type="ECO:0000256" key="1">
    <source>
        <dbReference type="HAMAP-Rule" id="MF_00691"/>
    </source>
</evidence>
<dbReference type="InterPro" id="IPR005501">
    <property type="entry name" value="LamB/YcsF/PxpA-like"/>
</dbReference>
<dbReference type="EMBL" id="JACOOY010000006">
    <property type="protein sequence ID" value="MBC5664907.1"/>
    <property type="molecule type" value="Genomic_DNA"/>
</dbReference>
<accession>A0ABR7EU81</accession>
<dbReference type="NCBIfam" id="NF003816">
    <property type="entry name" value="PRK05406.1-5"/>
    <property type="match status" value="1"/>
</dbReference>
<evidence type="ECO:0000313" key="2">
    <source>
        <dbReference type="EMBL" id="MBC5664907.1"/>
    </source>
</evidence>
<organism evidence="2 3">
    <name type="scientific">Dorea hominis</name>
    <dbReference type="NCBI Taxonomy" id="2763040"/>
    <lineage>
        <taxon>Bacteria</taxon>
        <taxon>Bacillati</taxon>
        <taxon>Bacillota</taxon>
        <taxon>Clostridia</taxon>
        <taxon>Lachnospirales</taxon>
        <taxon>Lachnospiraceae</taxon>
        <taxon>Dorea</taxon>
    </lineage>
</organism>